<dbReference type="AlphaFoldDB" id="A0A0A2GU48"/>
<keyword evidence="1" id="KW-0472">Membrane</keyword>
<accession>A0A0A2GU48</accession>
<sequence length="204" mass="24125">MVDELELLKKDWQKQEDTLPKYTKEDLYPMLLKKSSSIVKWILIISIIEFAFWIALSIILEQTNKYSEFKINDDLQIYNIGLNVINYIALIYFISRFYLNYKLIKTNDSARGLMRNILKVRKTVKQYILFNVIFLIVGTIVMLGVKFKSDPQSISEINPFVFFIAFIIILGLFIGLLLILYRLVYGRLTKRLKSNYEELKKLEI</sequence>
<dbReference type="PATRIC" id="fig|1300343.5.peg.1790"/>
<dbReference type="OrthoDB" id="709028at2"/>
<evidence type="ECO:0008006" key="4">
    <source>
        <dbReference type="Google" id="ProtNLM"/>
    </source>
</evidence>
<feature type="transmembrane region" description="Helical" evidence="1">
    <location>
        <begin position="80"/>
        <end position="99"/>
    </location>
</feature>
<gene>
    <name evidence="2" type="ORF">NV36_03735</name>
</gene>
<evidence type="ECO:0000256" key="1">
    <source>
        <dbReference type="SAM" id="Phobius"/>
    </source>
</evidence>
<proteinExistence type="predicted"/>
<organism evidence="2 3">
    <name type="scientific">Dokdonia donghaensis DSW-1</name>
    <dbReference type="NCBI Taxonomy" id="1300343"/>
    <lineage>
        <taxon>Bacteria</taxon>
        <taxon>Pseudomonadati</taxon>
        <taxon>Bacteroidota</taxon>
        <taxon>Flavobacteriia</taxon>
        <taxon>Flavobacteriales</taxon>
        <taxon>Flavobacteriaceae</taxon>
        <taxon>Dokdonia</taxon>
    </lineage>
</organism>
<evidence type="ECO:0000313" key="3">
    <source>
        <dbReference type="Proteomes" id="UP000030140"/>
    </source>
</evidence>
<evidence type="ECO:0000313" key="2">
    <source>
        <dbReference type="EMBL" id="KGO06038.1"/>
    </source>
</evidence>
<keyword evidence="1" id="KW-0812">Transmembrane</keyword>
<dbReference type="Proteomes" id="UP000030140">
    <property type="component" value="Unassembled WGS sequence"/>
</dbReference>
<feature type="transmembrane region" description="Helical" evidence="1">
    <location>
        <begin position="38"/>
        <end position="60"/>
    </location>
</feature>
<name>A0A0A2GU48_9FLAO</name>
<keyword evidence="3" id="KW-1185">Reference proteome</keyword>
<dbReference type="RefSeq" id="WP_035325053.1">
    <property type="nucleotide sequence ID" value="NZ_CP015125.1"/>
</dbReference>
<protein>
    <recommendedName>
        <fullName evidence="4">Beta-carotene 15,15'-monooxygenase</fullName>
    </recommendedName>
</protein>
<keyword evidence="1" id="KW-1133">Transmembrane helix</keyword>
<dbReference type="EMBL" id="JSAQ01000001">
    <property type="protein sequence ID" value="KGO06038.1"/>
    <property type="molecule type" value="Genomic_DNA"/>
</dbReference>
<feature type="transmembrane region" description="Helical" evidence="1">
    <location>
        <begin position="127"/>
        <end position="147"/>
    </location>
</feature>
<dbReference type="KEGG" id="ddo:I597_1780"/>
<reference evidence="2 3" key="1">
    <citation type="submission" date="2014-10" db="EMBL/GenBank/DDBJ databases">
        <title>Draft genome sequence of the proteorhodopsin-containing marine bacterium Dokdonia donghaensis.</title>
        <authorList>
            <person name="Gomez-Consarnau L."/>
            <person name="Gonzalez J.M."/>
            <person name="Riedel T."/>
            <person name="Jaenicke S."/>
            <person name="Wagner-Doebler I."/>
            <person name="Fuhrman J.A."/>
        </authorList>
    </citation>
    <scope>NUCLEOTIDE SEQUENCE [LARGE SCALE GENOMIC DNA]</scope>
    <source>
        <strain evidence="2 3">DSW-1</strain>
    </source>
</reference>
<feature type="transmembrane region" description="Helical" evidence="1">
    <location>
        <begin position="159"/>
        <end position="184"/>
    </location>
</feature>
<comment type="caution">
    <text evidence="2">The sequence shown here is derived from an EMBL/GenBank/DDBJ whole genome shotgun (WGS) entry which is preliminary data.</text>
</comment>